<dbReference type="KEGG" id="ssub:CP968_30940"/>
<evidence type="ECO:0000313" key="4">
    <source>
        <dbReference type="Proteomes" id="UP000326831"/>
    </source>
</evidence>
<dbReference type="PANTHER" id="PTHR43591:SF24">
    <property type="entry name" value="2-METHOXY-6-POLYPRENYL-1,4-BENZOQUINOL METHYLASE, MITOCHONDRIAL"/>
    <property type="match status" value="1"/>
</dbReference>
<evidence type="ECO:0000259" key="1">
    <source>
        <dbReference type="Pfam" id="PF13847"/>
    </source>
</evidence>
<sequence>MTMAEQYLMGAATSELDRMLYQGEMFRPEAERLLDRCGPGPGARAADVGCGPLGILDLLSERVGPGGEVVGLDVQPEMLRLARSLVAERRLDNVRLVEGDAADTAEDKGGFDFVHTRLVLMNVPHSGAVLSAMVALARPGGTIAVQDVDWVTRVCDPPHPAWTALVDLVTELWRLNGMDVHLGRRLPGLLRAAGLVDIGVDAGIRVFQQGHPYHTLLADRAELCRAALVERGLTGHAELDRLTGELRAHLAQPDTVVVHPVLFQAWGRLPGDRGRAAHRPGH</sequence>
<dbReference type="PANTHER" id="PTHR43591">
    <property type="entry name" value="METHYLTRANSFERASE"/>
    <property type="match status" value="1"/>
</dbReference>
<dbReference type="EMBL" id="BMVX01000027">
    <property type="protein sequence ID" value="GGZ89127.1"/>
    <property type="molecule type" value="Genomic_DNA"/>
</dbReference>
<evidence type="ECO:0000313" key="3">
    <source>
        <dbReference type="EMBL" id="QEU82103.1"/>
    </source>
</evidence>
<keyword evidence="3" id="KW-0489">Methyltransferase</keyword>
<feature type="domain" description="Methyltransferase" evidence="1">
    <location>
        <begin position="42"/>
        <end position="149"/>
    </location>
</feature>
<dbReference type="GO" id="GO:0008168">
    <property type="term" value="F:methyltransferase activity"/>
    <property type="evidence" value="ECO:0007669"/>
    <property type="project" value="UniProtKB-KW"/>
</dbReference>
<dbReference type="SUPFAM" id="SSF53335">
    <property type="entry name" value="S-adenosyl-L-methionine-dependent methyltransferases"/>
    <property type="match status" value="1"/>
</dbReference>
<keyword evidence="3" id="KW-0808">Transferase</keyword>
<dbReference type="Pfam" id="PF13847">
    <property type="entry name" value="Methyltransf_31"/>
    <property type="match status" value="1"/>
</dbReference>
<dbReference type="RefSeq" id="WP_150521106.1">
    <property type="nucleotide sequence ID" value="NZ_BMVX01000027.1"/>
</dbReference>
<dbReference type="AlphaFoldDB" id="A0A5P2USL8"/>
<organism evidence="3 4">
    <name type="scientific">Streptomyces subrutilus</name>
    <dbReference type="NCBI Taxonomy" id="36818"/>
    <lineage>
        <taxon>Bacteria</taxon>
        <taxon>Bacillati</taxon>
        <taxon>Actinomycetota</taxon>
        <taxon>Actinomycetes</taxon>
        <taxon>Kitasatosporales</taxon>
        <taxon>Streptomycetaceae</taxon>
        <taxon>Streptomyces</taxon>
    </lineage>
</organism>
<keyword evidence="4" id="KW-1185">Reference proteome</keyword>
<dbReference type="Gene3D" id="3.40.50.150">
    <property type="entry name" value="Vaccinia Virus protein VP39"/>
    <property type="match status" value="1"/>
</dbReference>
<proteinExistence type="predicted"/>
<accession>A0A5P2USL8</accession>
<dbReference type="OrthoDB" id="7032234at2"/>
<protein>
    <submittedName>
        <fullName evidence="3">Methyltransferase domain-containing protein</fullName>
    </submittedName>
</protein>
<reference evidence="2" key="3">
    <citation type="submission" date="2020-09" db="EMBL/GenBank/DDBJ databases">
        <authorList>
            <person name="Sun Q."/>
            <person name="Ohkuma M."/>
        </authorList>
    </citation>
    <scope>NUCLEOTIDE SEQUENCE</scope>
    <source>
        <strain evidence="2">JCM 4834</strain>
    </source>
</reference>
<dbReference type="CDD" id="cd02440">
    <property type="entry name" value="AdoMet_MTases"/>
    <property type="match status" value="1"/>
</dbReference>
<evidence type="ECO:0000313" key="2">
    <source>
        <dbReference type="EMBL" id="GGZ89127.1"/>
    </source>
</evidence>
<gene>
    <name evidence="3" type="ORF">CP968_30940</name>
    <name evidence="2" type="ORF">GCM10010371_56360</name>
</gene>
<dbReference type="Proteomes" id="UP000326831">
    <property type="component" value="Chromosome"/>
</dbReference>
<dbReference type="EMBL" id="CP023701">
    <property type="protein sequence ID" value="QEU82103.1"/>
    <property type="molecule type" value="Genomic_DNA"/>
</dbReference>
<dbReference type="GO" id="GO:0032259">
    <property type="term" value="P:methylation"/>
    <property type="evidence" value="ECO:0007669"/>
    <property type="project" value="UniProtKB-KW"/>
</dbReference>
<dbReference type="InterPro" id="IPR029063">
    <property type="entry name" value="SAM-dependent_MTases_sf"/>
</dbReference>
<reference evidence="3 4" key="2">
    <citation type="submission" date="2017-09" db="EMBL/GenBank/DDBJ databases">
        <authorList>
            <person name="Lee N."/>
            <person name="Cho B.-K."/>
        </authorList>
    </citation>
    <scope>NUCLEOTIDE SEQUENCE [LARGE SCALE GENOMIC DNA]</scope>
    <source>
        <strain evidence="3 4">ATCC 27467</strain>
    </source>
</reference>
<reference evidence="2" key="1">
    <citation type="journal article" date="2014" name="Int. J. Syst. Evol. Microbiol.">
        <title>Complete genome sequence of Corynebacterium casei LMG S-19264T (=DSM 44701T), isolated from a smear-ripened cheese.</title>
        <authorList>
            <consortium name="US DOE Joint Genome Institute (JGI-PGF)"/>
            <person name="Walter F."/>
            <person name="Albersmeier A."/>
            <person name="Kalinowski J."/>
            <person name="Ruckert C."/>
        </authorList>
    </citation>
    <scope>NUCLEOTIDE SEQUENCE</scope>
    <source>
        <strain evidence="2">JCM 4834</strain>
    </source>
</reference>
<dbReference type="InterPro" id="IPR025714">
    <property type="entry name" value="Methyltranfer_dom"/>
</dbReference>
<dbReference type="Proteomes" id="UP000634660">
    <property type="component" value="Unassembled WGS sequence"/>
</dbReference>
<name>A0A5P2USL8_9ACTN</name>